<evidence type="ECO:0000313" key="7">
    <source>
        <dbReference type="EMBL" id="UVI27484.1"/>
    </source>
</evidence>
<dbReference type="Pfam" id="PF00355">
    <property type="entry name" value="Rieske"/>
    <property type="match status" value="1"/>
</dbReference>
<evidence type="ECO:0000256" key="4">
    <source>
        <dbReference type="ARBA" id="ARBA00023014"/>
    </source>
</evidence>
<keyword evidence="1" id="KW-0001">2Fe-2S</keyword>
<dbReference type="CDD" id="cd03477">
    <property type="entry name" value="Rieske_YhfW_C"/>
    <property type="match status" value="1"/>
</dbReference>
<evidence type="ECO:0000259" key="6">
    <source>
        <dbReference type="PROSITE" id="PS51296"/>
    </source>
</evidence>
<dbReference type="InterPro" id="IPR038010">
    <property type="entry name" value="YhfW_C"/>
</dbReference>
<evidence type="ECO:0000256" key="2">
    <source>
        <dbReference type="ARBA" id="ARBA00022723"/>
    </source>
</evidence>
<dbReference type="InterPro" id="IPR005805">
    <property type="entry name" value="Rieske_Fe-S_prot_C"/>
</dbReference>
<evidence type="ECO:0000256" key="3">
    <source>
        <dbReference type="ARBA" id="ARBA00023004"/>
    </source>
</evidence>
<name>A0ABY5S1F5_9BACL</name>
<keyword evidence="2" id="KW-0479">Metal-binding</keyword>
<dbReference type="InterPro" id="IPR036188">
    <property type="entry name" value="FAD/NAD-bd_sf"/>
</dbReference>
<organism evidence="7 8">
    <name type="scientific">Paenibacillus spongiae</name>
    <dbReference type="NCBI Taxonomy" id="2909671"/>
    <lineage>
        <taxon>Bacteria</taxon>
        <taxon>Bacillati</taxon>
        <taxon>Bacillota</taxon>
        <taxon>Bacilli</taxon>
        <taxon>Bacillales</taxon>
        <taxon>Paenibacillaceae</taxon>
        <taxon>Paenibacillus</taxon>
    </lineage>
</organism>
<dbReference type="Gene3D" id="3.30.9.10">
    <property type="entry name" value="D-Amino Acid Oxidase, subunit A, domain 2"/>
    <property type="match status" value="1"/>
</dbReference>
<evidence type="ECO:0000256" key="5">
    <source>
        <dbReference type="ARBA" id="ARBA00023157"/>
    </source>
</evidence>
<dbReference type="InterPro" id="IPR006076">
    <property type="entry name" value="FAD-dep_OxRdtase"/>
</dbReference>
<evidence type="ECO:0000256" key="1">
    <source>
        <dbReference type="ARBA" id="ARBA00022714"/>
    </source>
</evidence>
<gene>
    <name evidence="7" type="ORF">L1F29_18615</name>
</gene>
<sequence length="514" mass="56560">MSDTKPGSLQLPQMPQSYWRVSAPLPSFPKLEKDTEVDAVIIGGGITGITTAYLLTKQGLRIALLEADVILNGTTGHTTAKITAQHDLIYDELIGTIGEERAKQYYEANRDALSFIKQMIQDHRIECDFSEEDAYIYAQRESSAEKLHKEAAAYEKLGIDGGFVDKIPLAVPSAGAVKMPHQARFNPLQYIVSLLPHITNAGGAIYEHTTAVEVDEGTAPVVITREGWRVKAKHVVACSHFPFVDRHGLYFARLHAERAYVLAAKVQESYPGGMYLSADNPKRSIRSVTSTDGEQLLLIGGENHKTGQGICTIDYYESLLGFAAQHFKVESIPYRWSAQDLITLDKVPYIGPITSGLPNIYIATGFAKWGMCHSTVAAMLLSDTIAGRENPYRDLYSPQRFHPNPSIKNAITQNFDVAKQLITGKLENVNKQAGVLQPGEGAVVTYNGKRAGAYRDDAGTLHIVDTTCTHMGCEVEWNDGERSWDCPCHGSRFNYEGDVMEGPANQPLRKLGGE</sequence>
<keyword evidence="3" id="KW-0408">Iron</keyword>
<dbReference type="RefSeq" id="WP_258383572.1">
    <property type="nucleotide sequence ID" value="NZ_CP091430.1"/>
</dbReference>
<dbReference type="PANTHER" id="PTHR13847">
    <property type="entry name" value="SARCOSINE DEHYDROGENASE-RELATED"/>
    <property type="match status" value="1"/>
</dbReference>
<dbReference type="PANTHER" id="PTHR13847:SF274">
    <property type="entry name" value="RIESKE 2FE-2S IRON-SULFUR PROTEIN YHFW-RELATED"/>
    <property type="match status" value="1"/>
</dbReference>
<reference evidence="7" key="1">
    <citation type="submission" date="2022-01" db="EMBL/GenBank/DDBJ databases">
        <title>Paenibacillus spongiae sp. nov., isolated from marine sponge.</title>
        <authorList>
            <person name="Li Z."/>
            <person name="Zhang M."/>
        </authorList>
    </citation>
    <scope>NUCLEOTIDE SEQUENCE</scope>
    <source>
        <strain evidence="7">PHS-Z3</strain>
    </source>
</reference>
<keyword evidence="5" id="KW-1015">Disulfide bond</keyword>
<dbReference type="SUPFAM" id="SSF50022">
    <property type="entry name" value="ISP domain"/>
    <property type="match status" value="1"/>
</dbReference>
<protein>
    <submittedName>
        <fullName evidence="7">FAD-dependent oxidoreductase</fullName>
    </submittedName>
</protein>
<keyword evidence="4" id="KW-0411">Iron-sulfur</keyword>
<dbReference type="PRINTS" id="PR00162">
    <property type="entry name" value="RIESKE"/>
</dbReference>
<dbReference type="Proteomes" id="UP001057877">
    <property type="component" value="Chromosome"/>
</dbReference>
<dbReference type="PROSITE" id="PS51296">
    <property type="entry name" value="RIESKE"/>
    <property type="match status" value="1"/>
</dbReference>
<keyword evidence="8" id="KW-1185">Reference proteome</keyword>
<feature type="domain" description="Rieske" evidence="6">
    <location>
        <begin position="436"/>
        <end position="514"/>
    </location>
</feature>
<proteinExistence type="predicted"/>
<dbReference type="EMBL" id="CP091430">
    <property type="protein sequence ID" value="UVI27484.1"/>
    <property type="molecule type" value="Genomic_DNA"/>
</dbReference>
<dbReference type="Pfam" id="PF01266">
    <property type="entry name" value="DAO"/>
    <property type="match status" value="1"/>
</dbReference>
<dbReference type="SUPFAM" id="SSF51905">
    <property type="entry name" value="FAD/NAD(P)-binding domain"/>
    <property type="match status" value="1"/>
</dbReference>
<dbReference type="Gene3D" id="2.102.10.10">
    <property type="entry name" value="Rieske [2Fe-2S] iron-sulphur domain"/>
    <property type="match status" value="1"/>
</dbReference>
<dbReference type="InterPro" id="IPR017941">
    <property type="entry name" value="Rieske_2Fe-2S"/>
</dbReference>
<dbReference type="Gene3D" id="3.50.50.60">
    <property type="entry name" value="FAD/NAD(P)-binding domain"/>
    <property type="match status" value="1"/>
</dbReference>
<accession>A0ABY5S1F5</accession>
<dbReference type="InterPro" id="IPR036922">
    <property type="entry name" value="Rieske_2Fe-2S_sf"/>
</dbReference>
<evidence type="ECO:0000313" key="8">
    <source>
        <dbReference type="Proteomes" id="UP001057877"/>
    </source>
</evidence>